<gene>
    <name evidence="1" type="ORF">PENVUL_c053G08601</name>
</gene>
<evidence type="ECO:0000313" key="2">
    <source>
        <dbReference type="Proteomes" id="UP000191518"/>
    </source>
</evidence>
<sequence>MAAESLSPEEKALEDVLKKLRKDSADNFMLLGFYSLFGTSCLNEMLLRAATDRKAKLSRHDEIQFPWGNAWLLPDSKFDGSSCNEAFANLQQLELVYSSVTFEVSGVKINTFSIKKGACKLILGLLGTRCAEELILIAVDGLQYLISHLSDYFPTSPPPPAIFQSHIQALWSHVEHPWKNVTEVPPSPVNFRKLSIKSLQMFVSYFRLSSENEARATEAYKCMSELLKDLPESGANQKFGVNRPLPSMGQIEQDLPMVPFIALKEAKSFLKYELKTEGGSDMQVINDNMRLLWLECVGYLYGKVGEDTKAKWFLECVQKVRKRSSGDGLGAIWTREDKNAIQQRLKVRLQRELELERDRRWSYLDDHMPTWGEEDKEVLSPRGICSFQYV</sequence>
<proteinExistence type="predicted"/>
<name>A0A1V6REY1_9EURO</name>
<organism evidence="1 2">
    <name type="scientific">Penicillium vulpinum</name>
    <dbReference type="NCBI Taxonomy" id="29845"/>
    <lineage>
        <taxon>Eukaryota</taxon>
        <taxon>Fungi</taxon>
        <taxon>Dikarya</taxon>
        <taxon>Ascomycota</taxon>
        <taxon>Pezizomycotina</taxon>
        <taxon>Eurotiomycetes</taxon>
        <taxon>Eurotiomycetidae</taxon>
        <taxon>Eurotiales</taxon>
        <taxon>Aspergillaceae</taxon>
        <taxon>Penicillium</taxon>
    </lineage>
</organism>
<dbReference type="OrthoDB" id="10514282at2759"/>
<dbReference type="AlphaFoldDB" id="A0A1V6REY1"/>
<comment type="caution">
    <text evidence="1">The sequence shown here is derived from an EMBL/GenBank/DDBJ whole genome shotgun (WGS) entry which is preliminary data.</text>
</comment>
<dbReference type="Proteomes" id="UP000191518">
    <property type="component" value="Unassembled WGS sequence"/>
</dbReference>
<reference evidence="2" key="1">
    <citation type="journal article" date="2017" name="Nat. Microbiol.">
        <title>Global analysis of biosynthetic gene clusters reveals vast potential of secondary metabolite production in Penicillium species.</title>
        <authorList>
            <person name="Nielsen J.C."/>
            <person name="Grijseels S."/>
            <person name="Prigent S."/>
            <person name="Ji B."/>
            <person name="Dainat J."/>
            <person name="Nielsen K.F."/>
            <person name="Frisvad J.C."/>
            <person name="Workman M."/>
            <person name="Nielsen J."/>
        </authorList>
    </citation>
    <scope>NUCLEOTIDE SEQUENCE [LARGE SCALE GENOMIC DNA]</scope>
    <source>
        <strain evidence="2">IBT 29486</strain>
    </source>
</reference>
<dbReference type="EMBL" id="MDYP01000053">
    <property type="protein sequence ID" value="OQE00342.1"/>
    <property type="molecule type" value="Genomic_DNA"/>
</dbReference>
<accession>A0A1V6REY1</accession>
<evidence type="ECO:0000313" key="1">
    <source>
        <dbReference type="EMBL" id="OQE00342.1"/>
    </source>
</evidence>
<protein>
    <submittedName>
        <fullName evidence="1">Uncharacterized protein</fullName>
    </submittedName>
</protein>
<keyword evidence="2" id="KW-1185">Reference proteome</keyword>